<dbReference type="EMBL" id="ML986650">
    <property type="protein sequence ID" value="KAF2261805.1"/>
    <property type="molecule type" value="Genomic_DNA"/>
</dbReference>
<feature type="region of interest" description="Disordered" evidence="1">
    <location>
        <begin position="115"/>
        <end position="151"/>
    </location>
</feature>
<sequence length="151" mass="16810">MAPPLHSWEWASRDEGLGKPRKIIGSRSPKHVKSLWFVEQSDDGRYRWPMAQRHHFLSFPAPTGDATGRQFASNYCRAEPRSYLGTLCIHPVAGPEKGGNRSVMFSGPTRIQIRGRRNPTYFPGSPPGFAGQQQIKEGIPGRAHSLTRSTG</sequence>
<reference evidence="3" key="1">
    <citation type="journal article" date="2020" name="Stud. Mycol.">
        <title>101 Dothideomycetes genomes: A test case for predicting lifestyles and emergence of pathogens.</title>
        <authorList>
            <person name="Haridas S."/>
            <person name="Albert R."/>
            <person name="Binder M."/>
            <person name="Bloem J."/>
            <person name="LaButti K."/>
            <person name="Salamov A."/>
            <person name="Andreopoulos B."/>
            <person name="Baker S."/>
            <person name="Barry K."/>
            <person name="Bills G."/>
            <person name="Bluhm B."/>
            <person name="Cannon C."/>
            <person name="Castanera R."/>
            <person name="Culley D."/>
            <person name="Daum C."/>
            <person name="Ezra D."/>
            <person name="Gonzalez J."/>
            <person name="Henrissat B."/>
            <person name="Kuo A."/>
            <person name="Liang C."/>
            <person name="Lipzen A."/>
            <person name="Lutzoni F."/>
            <person name="Magnuson J."/>
            <person name="Mondo S."/>
            <person name="Nolan M."/>
            <person name="Ohm R."/>
            <person name="Pangilinan J."/>
            <person name="Park H.-J."/>
            <person name="Ramirez L."/>
            <person name="Alfaro M."/>
            <person name="Sun H."/>
            <person name="Tritt A."/>
            <person name="Yoshinaga Y."/>
            <person name="Zwiers L.-H."/>
            <person name="Turgeon B."/>
            <person name="Goodwin S."/>
            <person name="Spatafora J."/>
            <person name="Crous P."/>
            <person name="Grigoriev I."/>
        </authorList>
    </citation>
    <scope>NUCLEOTIDE SEQUENCE [LARGE SCALE GENOMIC DNA]</scope>
    <source>
        <strain evidence="3">CBS 304.66</strain>
    </source>
</reference>
<keyword evidence="3" id="KW-1185">Reference proteome</keyword>
<organism evidence="2 3">
    <name type="scientific">Lojkania enalia</name>
    <dbReference type="NCBI Taxonomy" id="147567"/>
    <lineage>
        <taxon>Eukaryota</taxon>
        <taxon>Fungi</taxon>
        <taxon>Dikarya</taxon>
        <taxon>Ascomycota</taxon>
        <taxon>Pezizomycotina</taxon>
        <taxon>Dothideomycetes</taxon>
        <taxon>Pleosporomycetidae</taxon>
        <taxon>Pleosporales</taxon>
        <taxon>Pleosporales incertae sedis</taxon>
        <taxon>Lojkania</taxon>
    </lineage>
</organism>
<protein>
    <submittedName>
        <fullName evidence="2">Uncharacterized protein</fullName>
    </submittedName>
</protein>
<proteinExistence type="predicted"/>
<comment type="caution">
    <text evidence="2">The sequence shown here is derived from an EMBL/GenBank/DDBJ whole genome shotgun (WGS) entry which is preliminary data.</text>
</comment>
<dbReference type="Proteomes" id="UP000800093">
    <property type="component" value="Unassembled WGS sequence"/>
</dbReference>
<evidence type="ECO:0000313" key="2">
    <source>
        <dbReference type="EMBL" id="KAF2261805.1"/>
    </source>
</evidence>
<evidence type="ECO:0000313" key="3">
    <source>
        <dbReference type="Proteomes" id="UP000800093"/>
    </source>
</evidence>
<name>A0A9P4K835_9PLEO</name>
<gene>
    <name evidence="2" type="ORF">CC78DRAFT_583324</name>
</gene>
<evidence type="ECO:0000256" key="1">
    <source>
        <dbReference type="SAM" id="MobiDB-lite"/>
    </source>
</evidence>
<accession>A0A9P4K835</accession>
<dbReference type="AlphaFoldDB" id="A0A9P4K835"/>